<sequence length="246" mass="28381">MVKGTKRASPGAEEEKDIFEGVEIGDEEAKKLEILQRETARIELSIEREGQKKLIPVFQKRREVVKAIPKFWPVALMRNSLLSFHIQHRADRSALSFLEDLWVEKDPQELRCFKLEFHFKENPYFTNKVLTKEYSYVSPPGAADDKPDENGITEAMVDFSWERDVKINSVKIDWKDAEKALTKLYPRELDPEDTEDIAEPGSFFNFFEHENDPMDIGVTIANDVFAEAIDYFLGNVGGEEIDSDEE</sequence>
<proteinExistence type="inferred from homology"/>
<dbReference type="GO" id="GO:0005634">
    <property type="term" value="C:nucleus"/>
    <property type="evidence" value="ECO:0007669"/>
    <property type="project" value="InterPro"/>
</dbReference>
<gene>
    <name evidence="3" type="ORF">P691DRAFT_772190</name>
</gene>
<evidence type="ECO:0008006" key="5">
    <source>
        <dbReference type="Google" id="ProtNLM"/>
    </source>
</evidence>
<dbReference type="PANTHER" id="PTHR11875">
    <property type="entry name" value="TESTIS-SPECIFIC Y-ENCODED PROTEIN"/>
    <property type="match status" value="1"/>
</dbReference>
<dbReference type="InterPro" id="IPR002164">
    <property type="entry name" value="NAP_family"/>
</dbReference>
<dbReference type="AlphaFoldDB" id="A0A9P5XLB8"/>
<accession>A0A9P5XLB8</accession>
<keyword evidence="4" id="KW-1185">Reference proteome</keyword>
<dbReference type="GO" id="GO:0006334">
    <property type="term" value="P:nucleosome assembly"/>
    <property type="evidence" value="ECO:0007669"/>
    <property type="project" value="InterPro"/>
</dbReference>
<comment type="caution">
    <text evidence="3">The sequence shown here is derived from an EMBL/GenBank/DDBJ whole genome shotgun (WGS) entry which is preliminary data.</text>
</comment>
<evidence type="ECO:0000256" key="2">
    <source>
        <dbReference type="RuleBase" id="RU003876"/>
    </source>
</evidence>
<dbReference type="SUPFAM" id="SSF143113">
    <property type="entry name" value="NAP-like"/>
    <property type="match status" value="1"/>
</dbReference>
<evidence type="ECO:0000256" key="1">
    <source>
        <dbReference type="ARBA" id="ARBA00009947"/>
    </source>
</evidence>
<name>A0A9P5XLB8_9AGAR</name>
<reference evidence="3" key="1">
    <citation type="submission" date="2020-11" db="EMBL/GenBank/DDBJ databases">
        <authorList>
            <consortium name="DOE Joint Genome Institute"/>
            <person name="Ahrendt S."/>
            <person name="Riley R."/>
            <person name="Andreopoulos W."/>
            <person name="Labutti K."/>
            <person name="Pangilinan J."/>
            <person name="Ruiz-Duenas F.J."/>
            <person name="Barrasa J.M."/>
            <person name="Sanchez-Garcia M."/>
            <person name="Camarero S."/>
            <person name="Miyauchi S."/>
            <person name="Serrano A."/>
            <person name="Linde D."/>
            <person name="Babiker R."/>
            <person name="Drula E."/>
            <person name="Ayuso-Fernandez I."/>
            <person name="Pacheco R."/>
            <person name="Padilla G."/>
            <person name="Ferreira P."/>
            <person name="Barriuso J."/>
            <person name="Kellner H."/>
            <person name="Castanera R."/>
            <person name="Alfaro M."/>
            <person name="Ramirez L."/>
            <person name="Pisabarro A.G."/>
            <person name="Kuo A."/>
            <person name="Tritt A."/>
            <person name="Lipzen A."/>
            <person name="He G."/>
            <person name="Yan M."/>
            <person name="Ng V."/>
            <person name="Cullen D."/>
            <person name="Martin F."/>
            <person name="Rosso M.-N."/>
            <person name="Henrissat B."/>
            <person name="Hibbett D."/>
            <person name="Martinez A.T."/>
            <person name="Grigoriev I.V."/>
        </authorList>
    </citation>
    <scope>NUCLEOTIDE SEQUENCE</scope>
    <source>
        <strain evidence="3">MF-IS2</strain>
    </source>
</reference>
<organism evidence="3 4">
    <name type="scientific">Macrolepiota fuliginosa MF-IS2</name>
    <dbReference type="NCBI Taxonomy" id="1400762"/>
    <lineage>
        <taxon>Eukaryota</taxon>
        <taxon>Fungi</taxon>
        <taxon>Dikarya</taxon>
        <taxon>Basidiomycota</taxon>
        <taxon>Agaricomycotina</taxon>
        <taxon>Agaricomycetes</taxon>
        <taxon>Agaricomycetidae</taxon>
        <taxon>Agaricales</taxon>
        <taxon>Agaricineae</taxon>
        <taxon>Agaricaceae</taxon>
        <taxon>Macrolepiota</taxon>
    </lineage>
</organism>
<dbReference type="InterPro" id="IPR037231">
    <property type="entry name" value="NAP-like_sf"/>
</dbReference>
<protein>
    <recommendedName>
        <fullName evidence="5">Nucleosome assembly protein</fullName>
    </recommendedName>
</protein>
<dbReference type="EMBL" id="MU151070">
    <property type="protein sequence ID" value="KAF9452564.1"/>
    <property type="molecule type" value="Genomic_DNA"/>
</dbReference>
<dbReference type="Pfam" id="PF00956">
    <property type="entry name" value="NAP"/>
    <property type="match status" value="1"/>
</dbReference>
<dbReference type="Gene3D" id="3.30.1120.90">
    <property type="entry name" value="Nucleosome assembly protein"/>
    <property type="match status" value="1"/>
</dbReference>
<dbReference type="Proteomes" id="UP000807342">
    <property type="component" value="Unassembled WGS sequence"/>
</dbReference>
<comment type="similarity">
    <text evidence="1 2">Belongs to the nucleosome assembly protein (NAP) family.</text>
</comment>
<feature type="non-terminal residue" evidence="3">
    <location>
        <position position="246"/>
    </location>
</feature>
<evidence type="ECO:0000313" key="4">
    <source>
        <dbReference type="Proteomes" id="UP000807342"/>
    </source>
</evidence>
<dbReference type="OrthoDB" id="19419at2759"/>
<evidence type="ECO:0000313" key="3">
    <source>
        <dbReference type="EMBL" id="KAF9452564.1"/>
    </source>
</evidence>